<keyword evidence="3" id="KW-1185">Reference proteome</keyword>
<evidence type="ECO:0000313" key="3">
    <source>
        <dbReference type="Proteomes" id="UP001179121"/>
    </source>
</evidence>
<sequence>MNASKHVDRKTGAMKKWLNISITALQAVTAAALICVAEPGLADHLSPKHDPWAEPWEMERLALLAVPEDMVLVPAGSFLMGSDPRVDRAAGPQERPQRFVMLDAFAIDRYEVTNVHYLRFVLATGATWPPYWMQDPFPEKLSRHPVIGVSWEEADRYCRWVGKRLPTEAEWEKAARGADGRIFPWGNEPAGWIKSNIAHPGSKRGVKYPPLANVDRYERGISPYGVYQMAGNVSEWVADWFDPDYYRKGVNENPTGPAGGEDKVFRGGSWNEDPEVARSAGRNAAAPSHRSYLIGFRCAKTVGNDEQRMANGR</sequence>
<dbReference type="PANTHER" id="PTHR23150:SF19">
    <property type="entry name" value="FORMYLGLYCINE-GENERATING ENZYME"/>
    <property type="match status" value="1"/>
</dbReference>
<accession>A0AA86N3H0</accession>
<dbReference type="RefSeq" id="WP_289271394.1">
    <property type="nucleotide sequence ID" value="NZ_OX365700.1"/>
</dbReference>
<dbReference type="SUPFAM" id="SSF56436">
    <property type="entry name" value="C-type lectin-like"/>
    <property type="match status" value="1"/>
</dbReference>
<dbReference type="InterPro" id="IPR016187">
    <property type="entry name" value="CTDL_fold"/>
</dbReference>
<feature type="domain" description="Sulfatase-modifying factor enzyme-like" evidence="1">
    <location>
        <begin position="68"/>
        <end position="300"/>
    </location>
</feature>
<gene>
    <name evidence="2" type="ORF">DNFV4_04413</name>
</gene>
<reference evidence="2" key="1">
    <citation type="submission" date="2022-10" db="EMBL/GenBank/DDBJ databases">
        <authorList>
            <person name="Koch H."/>
        </authorList>
    </citation>
    <scope>NUCLEOTIDE SEQUENCE</scope>
    <source>
        <strain evidence="2">DNF</strain>
    </source>
</reference>
<dbReference type="AlphaFoldDB" id="A0AA86N3H0"/>
<name>A0AA86N3H0_9BACT</name>
<dbReference type="Gene3D" id="3.90.1580.10">
    <property type="entry name" value="paralog of FGE (formylglycine-generating enzyme)"/>
    <property type="match status" value="1"/>
</dbReference>
<protein>
    <submittedName>
        <fullName evidence="2">Formylglycine-generating enzyme family protein</fullName>
    </submittedName>
</protein>
<dbReference type="EMBL" id="OX365700">
    <property type="protein sequence ID" value="CAI4033971.1"/>
    <property type="molecule type" value="Genomic_DNA"/>
</dbReference>
<evidence type="ECO:0000259" key="1">
    <source>
        <dbReference type="Pfam" id="PF03781"/>
    </source>
</evidence>
<dbReference type="InterPro" id="IPR051043">
    <property type="entry name" value="Sulfatase_Mod_Factor_Kinase"/>
</dbReference>
<dbReference type="InterPro" id="IPR042095">
    <property type="entry name" value="SUMF_sf"/>
</dbReference>
<dbReference type="Proteomes" id="UP001179121">
    <property type="component" value="Chromosome"/>
</dbReference>
<organism evidence="2 3">
    <name type="scientific">Nitrospira tepida</name>
    <dbReference type="NCBI Taxonomy" id="2973512"/>
    <lineage>
        <taxon>Bacteria</taxon>
        <taxon>Pseudomonadati</taxon>
        <taxon>Nitrospirota</taxon>
        <taxon>Nitrospiria</taxon>
        <taxon>Nitrospirales</taxon>
        <taxon>Nitrospiraceae</taxon>
        <taxon>Nitrospira</taxon>
    </lineage>
</organism>
<dbReference type="InterPro" id="IPR005532">
    <property type="entry name" value="SUMF_dom"/>
</dbReference>
<dbReference type="GO" id="GO:0120147">
    <property type="term" value="F:formylglycine-generating oxidase activity"/>
    <property type="evidence" value="ECO:0007669"/>
    <property type="project" value="TreeGrafter"/>
</dbReference>
<proteinExistence type="predicted"/>
<dbReference type="PANTHER" id="PTHR23150">
    <property type="entry name" value="SULFATASE MODIFYING FACTOR 1, 2"/>
    <property type="match status" value="1"/>
</dbReference>
<dbReference type="KEGG" id="nti:DNFV4_04413"/>
<evidence type="ECO:0000313" key="2">
    <source>
        <dbReference type="EMBL" id="CAI4033971.1"/>
    </source>
</evidence>
<dbReference type="Pfam" id="PF03781">
    <property type="entry name" value="FGE-sulfatase"/>
    <property type="match status" value="1"/>
</dbReference>